<name>A0AAN0NLI0_9RHOB</name>
<dbReference type="AlphaFoldDB" id="A0AAN0NLI0"/>
<dbReference type="GO" id="GO:0000162">
    <property type="term" value="P:L-tryptophan biosynthetic process"/>
    <property type="evidence" value="ECO:0007669"/>
    <property type="project" value="InterPro"/>
</dbReference>
<evidence type="ECO:0000313" key="4">
    <source>
        <dbReference type="EMBL" id="WZU69012.1"/>
    </source>
</evidence>
<dbReference type="GO" id="GO:0005829">
    <property type="term" value="C:cytosol"/>
    <property type="evidence" value="ECO:0007669"/>
    <property type="project" value="TreeGrafter"/>
</dbReference>
<dbReference type="InterPro" id="IPR035902">
    <property type="entry name" value="Nuc_phospho_transferase"/>
</dbReference>
<reference evidence="4 5" key="2">
    <citation type="submission" date="2024-08" db="EMBL/GenBank/DDBJ databases">
        <title>Phylogenomic analyses of a clade within the roseobacter group suggest taxonomic reassignments of species of the genera Aestuariivita, Citreicella, Loktanella, Nautella, Pelagibaca, Ruegeria, Thalassobius, Thiobacimonas and Tropicibacter, and the proposal o.</title>
        <authorList>
            <person name="Jeon C.O."/>
        </authorList>
    </citation>
    <scope>NUCLEOTIDE SEQUENCE [LARGE SCALE GENOMIC DNA]</scope>
    <source>
        <strain evidence="4 5">SS1-5</strain>
    </source>
</reference>
<keyword evidence="1" id="KW-0328">Glycosyltransferase</keyword>
<dbReference type="NCBIfam" id="NF006564">
    <property type="entry name" value="PRK09071.1"/>
    <property type="match status" value="1"/>
</dbReference>
<dbReference type="Pfam" id="PF02885">
    <property type="entry name" value="Glycos_trans_3N"/>
    <property type="match status" value="1"/>
</dbReference>
<evidence type="ECO:0000313" key="5">
    <source>
        <dbReference type="Proteomes" id="UP001470809"/>
    </source>
</evidence>
<dbReference type="PANTHER" id="PTHR43285">
    <property type="entry name" value="ANTHRANILATE PHOSPHORIBOSYLTRANSFERASE"/>
    <property type="match status" value="1"/>
</dbReference>
<dbReference type="GO" id="GO:0004048">
    <property type="term" value="F:anthranilate phosphoribosyltransferase activity"/>
    <property type="evidence" value="ECO:0007669"/>
    <property type="project" value="InterPro"/>
</dbReference>
<dbReference type="RefSeq" id="WP_342078305.1">
    <property type="nucleotide sequence ID" value="NZ_CP151767.2"/>
</dbReference>
<dbReference type="InterPro" id="IPR036320">
    <property type="entry name" value="Glycosyl_Trfase_fam3_N_dom_sf"/>
</dbReference>
<accession>A0AAN0NLI0</accession>
<dbReference type="EMBL" id="CP151767">
    <property type="protein sequence ID" value="WZU69012.1"/>
    <property type="molecule type" value="Genomic_DNA"/>
</dbReference>
<dbReference type="Gene3D" id="1.20.970.10">
    <property type="entry name" value="Transferase, Pyrimidine Nucleoside Phosphorylase, Chain C"/>
    <property type="match status" value="1"/>
</dbReference>
<evidence type="ECO:0000259" key="3">
    <source>
        <dbReference type="Pfam" id="PF02885"/>
    </source>
</evidence>
<dbReference type="InterPro" id="IPR005940">
    <property type="entry name" value="Anthranilate_Pribosyl_Tfrase"/>
</dbReference>
<dbReference type="Gene3D" id="3.40.1030.10">
    <property type="entry name" value="Nucleoside phosphorylase/phosphoribosyltransferase catalytic domain"/>
    <property type="match status" value="1"/>
</dbReference>
<dbReference type="KEGG" id="yrh:AABB31_09195"/>
<keyword evidence="5" id="KW-1185">Reference proteome</keyword>
<feature type="domain" description="Glycosyl transferase family 3 N-terminal" evidence="3">
    <location>
        <begin position="17"/>
        <end position="71"/>
    </location>
</feature>
<proteinExistence type="predicted"/>
<reference evidence="5" key="1">
    <citation type="submission" date="2024-04" db="EMBL/GenBank/DDBJ databases">
        <title>Phylogenomic analyses of a clade within the roseobacter group suggest taxonomic reassignments of species of the genera Aestuariivita, Citreicella, Loktanella, Nautella, Pelagibaca, Ruegeria, Thalassobius, Thiobacimonas and Tropicibacter, and the proposal o.</title>
        <authorList>
            <person name="Jeon C.O."/>
        </authorList>
    </citation>
    <scope>NUCLEOTIDE SEQUENCE [LARGE SCALE GENOMIC DNA]</scope>
    <source>
        <strain evidence="5">SS1-5</strain>
    </source>
</reference>
<dbReference type="PANTHER" id="PTHR43285:SF2">
    <property type="entry name" value="ANTHRANILATE PHOSPHORIBOSYLTRANSFERASE"/>
    <property type="match status" value="1"/>
</dbReference>
<dbReference type="InterPro" id="IPR017459">
    <property type="entry name" value="Glycosyl_Trfase_fam3_N_dom"/>
</dbReference>
<evidence type="ECO:0000256" key="2">
    <source>
        <dbReference type="ARBA" id="ARBA00022679"/>
    </source>
</evidence>
<dbReference type="SUPFAM" id="SSF47648">
    <property type="entry name" value="Nucleoside phosphorylase/phosphoribosyltransferase N-terminal domain"/>
    <property type="match status" value="1"/>
</dbReference>
<protein>
    <submittedName>
        <fullName evidence="4">Glycosyl transferase family protein</fullName>
    </submittedName>
</protein>
<dbReference type="Proteomes" id="UP001470809">
    <property type="component" value="Chromosome"/>
</dbReference>
<keyword evidence="2 4" id="KW-0808">Transferase</keyword>
<dbReference type="SUPFAM" id="SSF52418">
    <property type="entry name" value="Nucleoside phosphorylase/phosphoribosyltransferase catalytic domain"/>
    <property type="match status" value="1"/>
</dbReference>
<sequence length="318" mass="33982">MTALAPYVQIVARGPGRGRSLTQDEAFDAMRIMLSGSASPQAVGALLMVLRYRGETAAEIAGFTAAVRSYAQVACPAELDWPCYAAGRTRGAPLFLLAARLVAAAGYRVVLHGWNSHQGQAANVRKALAQLDIPVGLNAGPIRYLPLEDHAPQLFALLQLRDLLGLRSCVNTVCRMWNPSEARATVQGVFHPSYRGLQAQAAVALGKSDLSVIKGGGGEFERHPGKALQVYGLRQGQHQQTTAPALLDATRKLHEPDRPVDVAALWFGGQDDPFAEQTVIGTAGLALWTLGAAPSIAAADALAAELWLKRYDAMRMRA</sequence>
<gene>
    <name evidence="4" type="ORF">AABB31_09195</name>
</gene>
<organism evidence="4 5">
    <name type="scientific">Yoonia rhodophyticola</name>
    <dbReference type="NCBI Taxonomy" id="3137370"/>
    <lineage>
        <taxon>Bacteria</taxon>
        <taxon>Pseudomonadati</taxon>
        <taxon>Pseudomonadota</taxon>
        <taxon>Alphaproteobacteria</taxon>
        <taxon>Rhodobacterales</taxon>
        <taxon>Paracoccaceae</taxon>
        <taxon>Yoonia</taxon>
    </lineage>
</organism>
<evidence type="ECO:0000256" key="1">
    <source>
        <dbReference type="ARBA" id="ARBA00022676"/>
    </source>
</evidence>